<proteinExistence type="predicted"/>
<dbReference type="AlphaFoldDB" id="A0A834R5X1"/>
<gene>
    <name evidence="4" type="ORF">SSS_3465</name>
</gene>
<dbReference type="PROSITE" id="PS50157">
    <property type="entry name" value="ZINC_FINGER_C2H2_2"/>
    <property type="match status" value="1"/>
</dbReference>
<evidence type="ECO:0000313" key="6">
    <source>
        <dbReference type="Proteomes" id="UP000070412"/>
    </source>
</evidence>
<dbReference type="Proteomes" id="UP000070412">
    <property type="component" value="Unassembled WGS sequence"/>
</dbReference>
<feature type="compositionally biased region" description="Basic and acidic residues" evidence="2">
    <location>
        <begin position="219"/>
        <end position="229"/>
    </location>
</feature>
<keyword evidence="1" id="KW-0862">Zinc</keyword>
<feature type="domain" description="C2H2-type" evidence="3">
    <location>
        <begin position="396"/>
        <end position="425"/>
    </location>
</feature>
<evidence type="ECO:0000313" key="5">
    <source>
        <dbReference type="EnsemblMetazoa" id="KAF7490234.1"/>
    </source>
</evidence>
<evidence type="ECO:0000256" key="2">
    <source>
        <dbReference type="SAM" id="MobiDB-lite"/>
    </source>
</evidence>
<reference evidence="4" key="2">
    <citation type="submission" date="2020-01" db="EMBL/GenBank/DDBJ databases">
        <authorList>
            <person name="Korhonen P.K.K."/>
            <person name="Guangxu M.G."/>
            <person name="Wang T.W."/>
            <person name="Stroehlein A.J.S."/>
            <person name="Young N.D."/>
            <person name="Ang C.-S.A."/>
            <person name="Fernando D.W.F."/>
            <person name="Lu H.L."/>
            <person name="Taylor S.T."/>
            <person name="Ehtesham M.E.M."/>
            <person name="Najaraj S.H.N."/>
            <person name="Harsha G.H.G."/>
            <person name="Madugundu A.M."/>
            <person name="Renuse S.R."/>
            <person name="Holt D.H."/>
            <person name="Pandey A.P."/>
            <person name="Papenfuss A.P."/>
            <person name="Gasser R.B.G."/>
            <person name="Fischer K.F."/>
        </authorList>
    </citation>
    <scope>NUCLEOTIDE SEQUENCE</scope>
    <source>
        <strain evidence="4">SSS_KF_BRIS2020</strain>
    </source>
</reference>
<dbReference type="OrthoDB" id="10600586at2759"/>
<accession>A0A834R5X1</accession>
<evidence type="ECO:0000313" key="4">
    <source>
        <dbReference type="EMBL" id="KAF7490234.1"/>
    </source>
</evidence>
<keyword evidence="1" id="KW-0863">Zinc-finger</keyword>
<protein>
    <recommendedName>
        <fullName evidence="3">C2H2-type domain-containing protein</fullName>
    </recommendedName>
</protein>
<evidence type="ECO:0000259" key="3">
    <source>
        <dbReference type="PROSITE" id="PS50157"/>
    </source>
</evidence>
<dbReference type="EMBL" id="WVUK01000062">
    <property type="protein sequence ID" value="KAF7490234.1"/>
    <property type="molecule type" value="Genomic_DNA"/>
</dbReference>
<dbReference type="InterPro" id="IPR013087">
    <property type="entry name" value="Znf_C2H2_type"/>
</dbReference>
<reference evidence="5" key="3">
    <citation type="submission" date="2022-06" db="UniProtKB">
        <authorList>
            <consortium name="EnsemblMetazoa"/>
        </authorList>
    </citation>
    <scope>IDENTIFICATION</scope>
</reference>
<reference evidence="6" key="1">
    <citation type="journal article" date="2020" name="PLoS Negl. Trop. Dis.">
        <title>High-quality nuclear genome for Sarcoptes scabiei-A critical resource for a neglected parasite.</title>
        <authorList>
            <person name="Korhonen P.K."/>
            <person name="Gasser R.B."/>
            <person name="Ma G."/>
            <person name="Wang T."/>
            <person name="Stroehlein A.J."/>
            <person name="Young N.D."/>
            <person name="Ang C.S."/>
            <person name="Fernando D.D."/>
            <person name="Lu H.C."/>
            <person name="Taylor S."/>
            <person name="Reynolds S.L."/>
            <person name="Mofiz E."/>
            <person name="Najaraj S.H."/>
            <person name="Gowda H."/>
            <person name="Madugundu A."/>
            <person name="Renuse S."/>
            <person name="Holt D."/>
            <person name="Pandey A."/>
            <person name="Papenfuss A.T."/>
            <person name="Fischer K."/>
        </authorList>
    </citation>
    <scope>NUCLEOTIDE SEQUENCE [LARGE SCALE GENOMIC DNA]</scope>
</reference>
<sequence length="611" mass="68104">MSSTFLAIPGNSLSTLKEIGFTFNTAHNSNCINENNFLIHQPHLNSLKEIAIDSDNTADNSKVEVRWLESEAEHYIKQWRKRYRQLEGIEKHHLGWTPSHCLLEHCDDWCLTARAILDIDVAYLNDRAFNKFHLENYDDEDFDLIFNKTKFLHNPFEDDDFEPETINDDFSSTTHPFKAIFLDSNNIIIDQDLLSRLNPSDIAIKNGRLEITTLSSNNEAKEKSTEKKSQSKKCSKAGATSQSIIPTTTIPTNNHNDNNNNGVNTLTNNLNSVNIQQQIQSSPINLIPPSTNPLVTNILTKTTSQPILNINTNAPIADAIISANITNNNTTNTNLLISPTTINQCTNYCGKNSVKSPRSNCSNNNNNINNKSTILSYLNANVKPRNRSTSTRRQMYVCEHPGCSYQSDRNFNFLRHKRTHGKQKNDDQNNPKRGNIVQINSNNHLLDAQLSLGTQTTTASIIMATANSLPKSNVVNVSPTSAVSTENILQTTNGLLANVSILSNNLSLSTGLITATSTNSINPHPNILSINIPKNGHSFLQPQAGTNLIISNDHDSYLSHNHRIAITTSAPSTIVTPVVQNDRMMIKDFKNLDHHGHQHFTNLTLDQSFLV</sequence>
<feature type="region of interest" description="Disordered" evidence="2">
    <location>
        <begin position="217"/>
        <end position="263"/>
    </location>
</feature>
<keyword evidence="1" id="KW-0479">Metal-binding</keyword>
<feature type="compositionally biased region" description="Low complexity" evidence="2">
    <location>
        <begin position="243"/>
        <end position="263"/>
    </location>
</feature>
<keyword evidence="6" id="KW-1185">Reference proteome</keyword>
<organism evidence="4">
    <name type="scientific">Sarcoptes scabiei</name>
    <name type="common">Itch mite</name>
    <name type="synonym">Acarus scabiei</name>
    <dbReference type="NCBI Taxonomy" id="52283"/>
    <lineage>
        <taxon>Eukaryota</taxon>
        <taxon>Metazoa</taxon>
        <taxon>Ecdysozoa</taxon>
        <taxon>Arthropoda</taxon>
        <taxon>Chelicerata</taxon>
        <taxon>Arachnida</taxon>
        <taxon>Acari</taxon>
        <taxon>Acariformes</taxon>
        <taxon>Sarcoptiformes</taxon>
        <taxon>Astigmata</taxon>
        <taxon>Psoroptidia</taxon>
        <taxon>Sarcoptoidea</taxon>
        <taxon>Sarcoptidae</taxon>
        <taxon>Sarcoptinae</taxon>
        <taxon>Sarcoptes</taxon>
    </lineage>
</organism>
<dbReference type="EnsemblMetazoa" id="SSS_3465s_mrna">
    <property type="protein sequence ID" value="KAF7490234.1"/>
    <property type="gene ID" value="SSS_3465"/>
</dbReference>
<evidence type="ECO:0000256" key="1">
    <source>
        <dbReference type="PROSITE-ProRule" id="PRU00042"/>
    </source>
</evidence>
<name>A0A834R5X1_SARSC</name>
<dbReference type="GO" id="GO:0008270">
    <property type="term" value="F:zinc ion binding"/>
    <property type="evidence" value="ECO:0007669"/>
    <property type="project" value="UniProtKB-KW"/>
</dbReference>